<comment type="caution">
    <text evidence="2">The sequence shown here is derived from an EMBL/GenBank/DDBJ whole genome shotgun (WGS) entry which is preliminary data.</text>
</comment>
<dbReference type="AlphaFoldDB" id="A0AA36I116"/>
<organism evidence="2 3">
    <name type="scientific">Effrenium voratum</name>
    <dbReference type="NCBI Taxonomy" id="2562239"/>
    <lineage>
        <taxon>Eukaryota</taxon>
        <taxon>Sar</taxon>
        <taxon>Alveolata</taxon>
        <taxon>Dinophyceae</taxon>
        <taxon>Suessiales</taxon>
        <taxon>Symbiodiniaceae</taxon>
        <taxon>Effrenium</taxon>
    </lineage>
</organism>
<reference evidence="2" key="1">
    <citation type="submission" date="2023-08" db="EMBL/GenBank/DDBJ databases">
        <authorList>
            <person name="Chen Y."/>
            <person name="Shah S."/>
            <person name="Dougan E. K."/>
            <person name="Thang M."/>
            <person name="Chan C."/>
        </authorList>
    </citation>
    <scope>NUCLEOTIDE SEQUENCE</scope>
</reference>
<keyword evidence="1" id="KW-0732">Signal</keyword>
<name>A0AA36I116_9DINO</name>
<protein>
    <recommendedName>
        <fullName evidence="4">Prolyl 4-hydroxylase alpha subunit domain-containing protein</fullName>
    </recommendedName>
</protein>
<feature type="chain" id="PRO_5041316705" description="Prolyl 4-hydroxylase alpha subunit domain-containing protein" evidence="1">
    <location>
        <begin position="22"/>
        <end position="292"/>
    </location>
</feature>
<feature type="signal peptide" evidence="1">
    <location>
        <begin position="1"/>
        <end position="21"/>
    </location>
</feature>
<evidence type="ECO:0000313" key="2">
    <source>
        <dbReference type="EMBL" id="CAJ1379077.1"/>
    </source>
</evidence>
<dbReference type="EMBL" id="CAUJNA010000595">
    <property type="protein sequence ID" value="CAJ1379077.1"/>
    <property type="molecule type" value="Genomic_DNA"/>
</dbReference>
<proteinExistence type="predicted"/>
<keyword evidence="3" id="KW-1185">Reference proteome</keyword>
<evidence type="ECO:0000256" key="1">
    <source>
        <dbReference type="SAM" id="SignalP"/>
    </source>
</evidence>
<sequence>MLGRAMVLLGSAWALYRPGTAEPEILDLGLTEAEVEDILANCPEDAPEWYFIPMLQESDTDVSRYPLEVRRQLSKLGSYIFGPSTIYSEKCPLYVHEENATQRHHENMKDLMEMRFGWLLQRVEAQLARAVAPEPIEWMSYPYLKMHRGDCLDDLPQQFRKLALQVAPPHRDMQYTIYLENKQQDAQTLTFTLPIKVPSGGAGLRMFEAWMDKKIQRLVGQKGNVLPVGKNSNAYVSQLPFQDVEYLPGRMLLFSGDQMHAVSPYKNPVSSDRRIVLQGHGILLNGTWKLFG</sequence>
<dbReference type="Proteomes" id="UP001178507">
    <property type="component" value="Unassembled WGS sequence"/>
</dbReference>
<evidence type="ECO:0000313" key="3">
    <source>
        <dbReference type="Proteomes" id="UP001178507"/>
    </source>
</evidence>
<accession>A0AA36I116</accession>
<gene>
    <name evidence="2" type="ORF">EVOR1521_LOCUS7430</name>
</gene>
<evidence type="ECO:0008006" key="4">
    <source>
        <dbReference type="Google" id="ProtNLM"/>
    </source>
</evidence>